<dbReference type="Proteomes" id="UP001183390">
    <property type="component" value="Unassembled WGS sequence"/>
</dbReference>
<dbReference type="InterPro" id="IPR004769">
    <property type="entry name" value="Pur_lyase"/>
</dbReference>
<dbReference type="InterPro" id="IPR008948">
    <property type="entry name" value="L-Aspartase-like"/>
</dbReference>
<evidence type="ECO:0000256" key="2">
    <source>
        <dbReference type="NCBIfam" id="TIGR00928"/>
    </source>
</evidence>
<dbReference type="PANTHER" id="PTHR43172">
    <property type="entry name" value="ADENYLOSUCCINATE LYASE"/>
    <property type="match status" value="1"/>
</dbReference>
<dbReference type="EC" id="4.3.2.2" evidence="2 3"/>
<keyword evidence="6" id="KW-1185">Reference proteome</keyword>
<evidence type="ECO:0000256" key="1">
    <source>
        <dbReference type="ARBA" id="ARBA00023239"/>
    </source>
</evidence>
<dbReference type="Gene3D" id="1.20.200.10">
    <property type="entry name" value="Fumarase/aspartase (Central domain)"/>
    <property type="match status" value="1"/>
</dbReference>
<protein>
    <recommendedName>
        <fullName evidence="2 3">Adenylosuccinate lyase</fullName>
        <shortName evidence="3">ASL</shortName>
        <ecNumber evidence="2 3">4.3.2.2</ecNumber>
    </recommendedName>
    <alternativeName>
        <fullName evidence="3">Adenylosuccinase</fullName>
    </alternativeName>
</protein>
<comment type="similarity">
    <text evidence="3">Belongs to the lyase 1 family. Adenylosuccinate lyase subfamily.</text>
</comment>
<dbReference type="SUPFAM" id="SSF48557">
    <property type="entry name" value="L-aspartase-like"/>
    <property type="match status" value="1"/>
</dbReference>
<dbReference type="Pfam" id="PF00206">
    <property type="entry name" value="Lyase_1"/>
    <property type="match status" value="1"/>
</dbReference>
<proteinExistence type="inferred from homology"/>
<comment type="pathway">
    <text evidence="3">Purine metabolism; IMP biosynthesis via de novo pathway; 5-amino-1-(5-phospho-D-ribosyl)imidazole-4-carboxamide from 5-amino-1-(5-phospho-D-ribosyl)imidazole-4-carboxylate: step 2/2.</text>
</comment>
<keyword evidence="3" id="KW-0658">Purine biosynthesis</keyword>
<dbReference type="PROSITE" id="PS00163">
    <property type="entry name" value="FUMARATE_LYASES"/>
    <property type="match status" value="1"/>
</dbReference>
<dbReference type="NCBIfam" id="TIGR00928">
    <property type="entry name" value="purB"/>
    <property type="match status" value="1"/>
</dbReference>
<dbReference type="InterPro" id="IPR022761">
    <property type="entry name" value="Fumarate_lyase_N"/>
</dbReference>
<evidence type="ECO:0000256" key="3">
    <source>
        <dbReference type="RuleBase" id="RU361172"/>
    </source>
</evidence>
<dbReference type="GO" id="GO:0016829">
    <property type="term" value="F:lyase activity"/>
    <property type="evidence" value="ECO:0007669"/>
    <property type="project" value="UniProtKB-KW"/>
</dbReference>
<dbReference type="InterPro" id="IPR019468">
    <property type="entry name" value="AdenyloSucc_lyase_C"/>
</dbReference>
<dbReference type="Gene3D" id="1.10.275.60">
    <property type="match status" value="1"/>
</dbReference>
<comment type="caution">
    <text evidence="5">The sequence shown here is derived from an EMBL/GenBank/DDBJ whole genome shotgun (WGS) entry which is preliminary data.</text>
</comment>
<name>A0ABU2M9R2_9ACTN</name>
<feature type="domain" description="Adenylosuccinate lyase C-terminal" evidence="4">
    <location>
        <begin position="369"/>
        <end position="454"/>
    </location>
</feature>
<dbReference type="EMBL" id="JAVREP010000007">
    <property type="protein sequence ID" value="MDT0329399.1"/>
    <property type="molecule type" value="Genomic_DNA"/>
</dbReference>
<organism evidence="5 6">
    <name type="scientific">Nocardiopsis lambiniae</name>
    <dbReference type="NCBI Taxonomy" id="3075539"/>
    <lineage>
        <taxon>Bacteria</taxon>
        <taxon>Bacillati</taxon>
        <taxon>Actinomycetota</taxon>
        <taxon>Actinomycetes</taxon>
        <taxon>Streptosporangiales</taxon>
        <taxon>Nocardiopsidaceae</taxon>
        <taxon>Nocardiopsis</taxon>
    </lineage>
</organism>
<dbReference type="PANTHER" id="PTHR43172:SF1">
    <property type="entry name" value="ADENYLOSUCCINATE LYASE"/>
    <property type="match status" value="1"/>
</dbReference>
<accession>A0ABU2M9R2</accession>
<gene>
    <name evidence="5" type="primary">purB</name>
    <name evidence="5" type="ORF">RM479_13350</name>
</gene>
<dbReference type="Pfam" id="PF10397">
    <property type="entry name" value="ADSL_C"/>
    <property type="match status" value="1"/>
</dbReference>
<keyword evidence="1 3" id="KW-0456">Lyase</keyword>
<dbReference type="RefSeq" id="WP_311512041.1">
    <property type="nucleotide sequence ID" value="NZ_JAVREP010000007.1"/>
</dbReference>
<evidence type="ECO:0000313" key="6">
    <source>
        <dbReference type="Proteomes" id="UP001183390"/>
    </source>
</evidence>
<comment type="catalytic activity">
    <reaction evidence="3">
        <text>(2S)-2-[5-amino-1-(5-phospho-beta-D-ribosyl)imidazole-4-carboxamido]succinate = 5-amino-1-(5-phospho-beta-D-ribosyl)imidazole-4-carboxamide + fumarate</text>
        <dbReference type="Rhea" id="RHEA:23920"/>
        <dbReference type="ChEBI" id="CHEBI:29806"/>
        <dbReference type="ChEBI" id="CHEBI:58443"/>
        <dbReference type="ChEBI" id="CHEBI:58475"/>
        <dbReference type="EC" id="4.3.2.2"/>
    </reaction>
</comment>
<sequence>MSAKPVIPDVLAARYASAELTRLWSPEYKVVAERRLWLAVLRAQARLGVDVPDGVVADYEKVLERVDLGSIAARERVTRHDVKARIEEFNALAGHEHVHKGMTSRDLTENVEQLQVRDSLLLVRDRTVALLARLGRLAAEYDETVMAGRSHNVAAQATTLGKRFASIADEVLVAYGRLEELIARYPLRGIKGPVGTAQDMLDLLGGDRTALSRLEDEVATHLGFAHRFTSVGQVYPRSLDFEVLTALVQLAAGPSSLARTIRLMAGHELVTEGFAEGQVGSSAMPHKMNTRSCERVNGLTVILRGYASMAGELAGDQWNEGDVSCSVVRRVALPDAFFAFDGLVETMLTVLDEFGAFPAVISAELDRYLPFLATTKMLMAAVRAGVGRETAHELIKEHAVGSALAMRQEGVGNRLLDRLADDERFPLDRAELDALLADRITFTGAAAEQVAAVVARIDAITAEHPEAAGYAPGSIL</sequence>
<dbReference type="PRINTS" id="PR00149">
    <property type="entry name" value="FUMRATELYASE"/>
</dbReference>
<reference evidence="6" key="1">
    <citation type="submission" date="2023-07" db="EMBL/GenBank/DDBJ databases">
        <title>30 novel species of actinomycetes from the DSMZ collection.</title>
        <authorList>
            <person name="Nouioui I."/>
        </authorList>
    </citation>
    <scope>NUCLEOTIDE SEQUENCE [LARGE SCALE GENOMIC DNA]</scope>
    <source>
        <strain evidence="6">DSM 44743</strain>
    </source>
</reference>
<evidence type="ECO:0000259" key="4">
    <source>
        <dbReference type="SMART" id="SM00998"/>
    </source>
</evidence>
<dbReference type="InterPro" id="IPR020557">
    <property type="entry name" value="Fumarate_lyase_CS"/>
</dbReference>
<comment type="catalytic activity">
    <reaction evidence="3">
        <text>N(6)-(1,2-dicarboxyethyl)-AMP = fumarate + AMP</text>
        <dbReference type="Rhea" id="RHEA:16853"/>
        <dbReference type="ChEBI" id="CHEBI:29806"/>
        <dbReference type="ChEBI" id="CHEBI:57567"/>
        <dbReference type="ChEBI" id="CHEBI:456215"/>
        <dbReference type="EC" id="4.3.2.2"/>
    </reaction>
</comment>
<dbReference type="Gene3D" id="1.10.40.30">
    <property type="entry name" value="Fumarase/aspartase (C-terminal domain)"/>
    <property type="match status" value="1"/>
</dbReference>
<dbReference type="InterPro" id="IPR000362">
    <property type="entry name" value="Fumarate_lyase_fam"/>
</dbReference>
<comment type="pathway">
    <text evidence="3">Purine metabolism; AMP biosynthesis via de novo pathway; AMP from IMP: step 2/2.</text>
</comment>
<dbReference type="SMART" id="SM00998">
    <property type="entry name" value="ADSL_C"/>
    <property type="match status" value="1"/>
</dbReference>
<evidence type="ECO:0000313" key="5">
    <source>
        <dbReference type="EMBL" id="MDT0329399.1"/>
    </source>
</evidence>